<name>A0ABT6K6W6_9CYAN</name>
<evidence type="ECO:0000259" key="5">
    <source>
        <dbReference type="PROSITE" id="PS50893"/>
    </source>
</evidence>
<dbReference type="EMBL" id="JANQDO010000090">
    <property type="protein sequence ID" value="MDH6058061.1"/>
    <property type="molecule type" value="Genomic_DNA"/>
</dbReference>
<evidence type="ECO:0000256" key="2">
    <source>
        <dbReference type="ARBA" id="ARBA00022448"/>
    </source>
</evidence>
<dbReference type="InterPro" id="IPR015860">
    <property type="entry name" value="ABC_transpr_TagH-like"/>
</dbReference>
<dbReference type="Pfam" id="PF00005">
    <property type="entry name" value="ABC_tran"/>
    <property type="match status" value="1"/>
</dbReference>
<reference evidence="6 7" key="1">
    <citation type="journal article" date="2023" name="J. Phycol.">
        <title>Chrysosporum ovalisporum is synonymous with the true-branching cyanobacterium Umezakia natans (Nostocales/Aphanizomenonaceae).</title>
        <authorList>
            <person name="McGregor G.B."/>
            <person name="Sendall B.C."/>
            <person name="Niiyama Y."/>
            <person name="Tuji A."/>
            <person name="Willis A."/>
        </authorList>
    </citation>
    <scope>NUCLEOTIDE SEQUENCE [LARGE SCALE GENOMIC DNA]</scope>
    <source>
        <strain evidence="6 7">FSS-43</strain>
    </source>
</reference>
<comment type="caution">
    <text evidence="6">The sequence shown here is derived from an EMBL/GenBank/DDBJ whole genome shotgun (WGS) entry which is preliminary data.</text>
</comment>
<dbReference type="SMART" id="SM00382">
    <property type="entry name" value="AAA"/>
    <property type="match status" value="1"/>
</dbReference>
<protein>
    <submittedName>
        <fullName evidence="6">ABC transporter ATP-binding protein</fullName>
    </submittedName>
</protein>
<dbReference type="RefSeq" id="WP_280657363.1">
    <property type="nucleotide sequence ID" value="NZ_JANQDO010000090.1"/>
</dbReference>
<keyword evidence="2" id="KW-0813">Transport</keyword>
<dbReference type="InterPro" id="IPR050683">
    <property type="entry name" value="Bact_Polysacc_Export_ATP-bd"/>
</dbReference>
<dbReference type="SUPFAM" id="SSF52540">
    <property type="entry name" value="P-loop containing nucleoside triphosphate hydrolases"/>
    <property type="match status" value="1"/>
</dbReference>
<sequence>MISTHQDENFHSNQDDKEVLVRVENVSKKFCRGLKKSLWYGVQDIASELIGLKYEHELRPDEFWSVNDVSFELRRGECLGLIGPNGAGKSTLLKMLNGLIKPDKGRIEMNGRVGALIELGTGFNPILTGRENIYNNAAVLGLTKGEVDEKLDSIIEFAGVDEFLDMPVQSYSSGMKVRLGFAVAAHLKPDVLIIDEVLAVGDVGFRNKCYSAIDKIISDAAVILVSHNMEAITRIANRGLVLRSGTVVFDGLPVKAASEYSNLFEQKTENLVKPGFEFISLILTTDRGNSMIKYSEECTLAINIYAPDYYKNLLLKLNITTSSGLIAAEFSNRNNDYLVDLKKGVNTIYVTLDNICLLPQKYYISFSLIKNKSDHLFWCRNVAELLVEGHQQGHQPYQLKARAFDIIHQN</sequence>
<evidence type="ECO:0000256" key="4">
    <source>
        <dbReference type="ARBA" id="ARBA00022840"/>
    </source>
</evidence>
<dbReference type="InterPro" id="IPR003593">
    <property type="entry name" value="AAA+_ATPase"/>
</dbReference>
<keyword evidence="3" id="KW-0547">Nucleotide-binding</keyword>
<organism evidence="6 7">
    <name type="scientific">Umezakia ovalisporum FSS-43</name>
    <dbReference type="NCBI Taxonomy" id="2740520"/>
    <lineage>
        <taxon>Bacteria</taxon>
        <taxon>Bacillati</taxon>
        <taxon>Cyanobacteriota</taxon>
        <taxon>Cyanophyceae</taxon>
        <taxon>Nostocales</taxon>
        <taxon>Nodulariaceae</taxon>
        <taxon>Umezakia</taxon>
    </lineage>
</organism>
<dbReference type="CDD" id="cd03220">
    <property type="entry name" value="ABC_KpsT_Wzt"/>
    <property type="match status" value="1"/>
</dbReference>
<proteinExistence type="inferred from homology"/>
<keyword evidence="7" id="KW-1185">Reference proteome</keyword>
<evidence type="ECO:0000313" key="6">
    <source>
        <dbReference type="EMBL" id="MDH6058061.1"/>
    </source>
</evidence>
<gene>
    <name evidence="6" type="ORF">NWP19_15080</name>
</gene>
<dbReference type="PROSITE" id="PS50893">
    <property type="entry name" value="ABC_TRANSPORTER_2"/>
    <property type="match status" value="1"/>
</dbReference>
<comment type="similarity">
    <text evidence="1">Belongs to the ABC transporter superfamily.</text>
</comment>
<dbReference type="GO" id="GO:0005524">
    <property type="term" value="F:ATP binding"/>
    <property type="evidence" value="ECO:0007669"/>
    <property type="project" value="UniProtKB-KW"/>
</dbReference>
<evidence type="ECO:0000256" key="3">
    <source>
        <dbReference type="ARBA" id="ARBA00022741"/>
    </source>
</evidence>
<dbReference type="Proteomes" id="UP001159371">
    <property type="component" value="Unassembled WGS sequence"/>
</dbReference>
<evidence type="ECO:0000313" key="7">
    <source>
        <dbReference type="Proteomes" id="UP001159371"/>
    </source>
</evidence>
<dbReference type="PANTHER" id="PTHR46743:SF2">
    <property type="entry name" value="TEICHOIC ACIDS EXPORT ATP-BINDING PROTEIN TAGH"/>
    <property type="match status" value="1"/>
</dbReference>
<dbReference type="InterPro" id="IPR027417">
    <property type="entry name" value="P-loop_NTPase"/>
</dbReference>
<accession>A0ABT6K6W6</accession>
<dbReference type="InterPro" id="IPR003439">
    <property type="entry name" value="ABC_transporter-like_ATP-bd"/>
</dbReference>
<dbReference type="PANTHER" id="PTHR46743">
    <property type="entry name" value="TEICHOIC ACIDS EXPORT ATP-BINDING PROTEIN TAGH"/>
    <property type="match status" value="1"/>
</dbReference>
<dbReference type="InterPro" id="IPR017871">
    <property type="entry name" value="ABC_transporter-like_CS"/>
</dbReference>
<keyword evidence="4 6" id="KW-0067">ATP-binding</keyword>
<dbReference type="Gene3D" id="3.40.50.300">
    <property type="entry name" value="P-loop containing nucleotide triphosphate hydrolases"/>
    <property type="match status" value="1"/>
</dbReference>
<dbReference type="PROSITE" id="PS00211">
    <property type="entry name" value="ABC_TRANSPORTER_1"/>
    <property type="match status" value="1"/>
</dbReference>
<evidence type="ECO:0000256" key="1">
    <source>
        <dbReference type="ARBA" id="ARBA00005417"/>
    </source>
</evidence>
<feature type="domain" description="ABC transporter" evidence="5">
    <location>
        <begin position="21"/>
        <end position="269"/>
    </location>
</feature>